<proteinExistence type="predicted"/>
<accession>A0ABY7C270</accession>
<reference evidence="1" key="1">
    <citation type="submission" date="2022-12" db="EMBL/GenBank/DDBJ databases">
        <title>Jiella pelagia sp. nov., isolated from phosphonate enriched culture of Northwest Pacific surface seawater.</title>
        <authorList>
            <person name="Shin D.Y."/>
            <person name="Hwang C.Y."/>
        </authorList>
    </citation>
    <scope>NUCLEOTIDE SEQUENCE</scope>
    <source>
        <strain evidence="1">HL-NP1</strain>
    </source>
</reference>
<dbReference type="EMBL" id="CP114029">
    <property type="protein sequence ID" value="WAP69836.1"/>
    <property type="molecule type" value="Genomic_DNA"/>
</dbReference>
<evidence type="ECO:0008006" key="3">
    <source>
        <dbReference type="Google" id="ProtNLM"/>
    </source>
</evidence>
<dbReference type="Proteomes" id="UP001164020">
    <property type="component" value="Chromosome"/>
</dbReference>
<dbReference type="RefSeq" id="WP_268882265.1">
    <property type="nucleotide sequence ID" value="NZ_CP114029.1"/>
</dbReference>
<gene>
    <name evidence="1" type="ORF">OH818_06460</name>
</gene>
<evidence type="ECO:0000313" key="2">
    <source>
        <dbReference type="Proteomes" id="UP001164020"/>
    </source>
</evidence>
<keyword evidence="2" id="KW-1185">Reference proteome</keyword>
<protein>
    <recommendedName>
        <fullName evidence="3">SCP2 domain-containing protein</fullName>
    </recommendedName>
</protein>
<name>A0ABY7C270_9HYPH</name>
<sequence>MPKKRDQPRASCQGASALIKTDHLFFQIDRKRGRMSDAFSVFSPLPALFEAEPRLVRQAALARFTLLLGAGDEECRLVLDRQSLRIEAANGPMDDWDVALRGDADVWSDHWRDVPPPSAADIFGMSRHGRMVIEGNFLPLMQHLQLIKDILALPRGRA</sequence>
<evidence type="ECO:0000313" key="1">
    <source>
        <dbReference type="EMBL" id="WAP69836.1"/>
    </source>
</evidence>
<organism evidence="1 2">
    <name type="scientific">Jiella pelagia</name>
    <dbReference type="NCBI Taxonomy" id="2986949"/>
    <lineage>
        <taxon>Bacteria</taxon>
        <taxon>Pseudomonadati</taxon>
        <taxon>Pseudomonadota</taxon>
        <taxon>Alphaproteobacteria</taxon>
        <taxon>Hyphomicrobiales</taxon>
        <taxon>Aurantimonadaceae</taxon>
        <taxon>Jiella</taxon>
    </lineage>
</organism>